<keyword evidence="2 15" id="KW-0963">Cytoplasm</keyword>
<evidence type="ECO:0000313" key="17">
    <source>
        <dbReference type="Proteomes" id="UP000193136"/>
    </source>
</evidence>
<evidence type="ECO:0000256" key="11">
    <source>
        <dbReference type="ARBA" id="ARBA00074372"/>
    </source>
</evidence>
<comment type="catalytic activity">
    <reaction evidence="5 15">
        <text>L-phenylalanyl-tRNA(Phe) + an N-terminal L-alpha-aminoacyl-[protein] = an N-terminal L-phenylalanyl-L-alpha-aminoacyl-[protein] + tRNA(Phe)</text>
        <dbReference type="Rhea" id="RHEA:43632"/>
        <dbReference type="Rhea" id="RHEA-COMP:9668"/>
        <dbReference type="Rhea" id="RHEA-COMP:9699"/>
        <dbReference type="Rhea" id="RHEA-COMP:10636"/>
        <dbReference type="Rhea" id="RHEA-COMP:10637"/>
        <dbReference type="ChEBI" id="CHEBI:78442"/>
        <dbReference type="ChEBI" id="CHEBI:78531"/>
        <dbReference type="ChEBI" id="CHEBI:78597"/>
        <dbReference type="ChEBI" id="CHEBI:83561"/>
        <dbReference type="EC" id="2.3.2.6"/>
    </reaction>
</comment>
<evidence type="ECO:0000256" key="6">
    <source>
        <dbReference type="ARBA" id="ARBA00050652"/>
    </source>
</evidence>
<dbReference type="EC" id="2.3.2.6" evidence="10 15"/>
<dbReference type="FunFam" id="3.40.630.70:FF:000001">
    <property type="entry name" value="Leucyl/phenylalanyl-tRNA--protein transferase"/>
    <property type="match status" value="1"/>
</dbReference>
<dbReference type="GO" id="GO:0008914">
    <property type="term" value="F:leucyl-tRNA--protein transferase activity"/>
    <property type="evidence" value="ECO:0007669"/>
    <property type="project" value="UniProtKB-UniRule"/>
</dbReference>
<dbReference type="InterPro" id="IPR016181">
    <property type="entry name" value="Acyl_CoA_acyltransferase"/>
</dbReference>
<comment type="subcellular location">
    <subcellularLocation>
        <location evidence="1 15">Cytoplasm</location>
    </subcellularLocation>
</comment>
<dbReference type="InterPro" id="IPR042203">
    <property type="entry name" value="Leu/Phe-tRNA_Trfase_C"/>
</dbReference>
<evidence type="ECO:0000256" key="2">
    <source>
        <dbReference type="ARBA" id="ARBA00022490"/>
    </source>
</evidence>
<keyword evidence="4 15" id="KW-0012">Acyltransferase</keyword>
<dbReference type="GO" id="GO:0005737">
    <property type="term" value="C:cytoplasm"/>
    <property type="evidence" value="ECO:0007669"/>
    <property type="project" value="UniProtKB-SubCell"/>
</dbReference>
<evidence type="ECO:0000256" key="4">
    <source>
        <dbReference type="ARBA" id="ARBA00023315"/>
    </source>
</evidence>
<dbReference type="Gene3D" id="3.40.630.70">
    <property type="entry name" value="Leucyl/phenylalanyl-tRNA-protein transferase, C-terminal domain"/>
    <property type="match status" value="1"/>
</dbReference>
<comment type="catalytic activity">
    <reaction evidence="6 15">
        <text>N-terminal L-arginyl-[protein] + L-leucyl-tRNA(Leu) = N-terminal L-leucyl-L-arginyl-[protein] + tRNA(Leu) + H(+)</text>
        <dbReference type="Rhea" id="RHEA:50416"/>
        <dbReference type="Rhea" id="RHEA-COMP:9613"/>
        <dbReference type="Rhea" id="RHEA-COMP:9622"/>
        <dbReference type="Rhea" id="RHEA-COMP:12672"/>
        <dbReference type="Rhea" id="RHEA-COMP:12673"/>
        <dbReference type="ChEBI" id="CHEBI:15378"/>
        <dbReference type="ChEBI" id="CHEBI:64719"/>
        <dbReference type="ChEBI" id="CHEBI:78442"/>
        <dbReference type="ChEBI" id="CHEBI:78494"/>
        <dbReference type="ChEBI" id="CHEBI:133044"/>
        <dbReference type="EC" id="2.3.2.6"/>
    </reaction>
</comment>
<sequence>MPVYRLVEELVFPPPSLAEPNGLLAVGGDLSTPRLLLAYSMGIFPWFNDDDPLLWWSPDPRCVLFPDQLHVSRSLGRTMRRGRYRVTFNKAFGEVIAACAGVRQELGEETWITLEMLESYQRLHRQGYAHSVECWQGDQLVGGLYGVCLGRFFFGESMFHRHPDASKVAFAALVQSLRVQNFLAIDCQLPTSHLHSLGACDISRQDFLDLLVEGGLQPSTHPSRGLFPGAPMRIAAA</sequence>
<dbReference type="Proteomes" id="UP000193136">
    <property type="component" value="Unassembled WGS sequence"/>
</dbReference>
<evidence type="ECO:0000256" key="8">
    <source>
        <dbReference type="ARBA" id="ARBA00054043"/>
    </source>
</evidence>
<protein>
    <recommendedName>
        <fullName evidence="11 15">Leucyl/phenylalanyl-tRNA--protein transferase</fullName>
        <ecNumber evidence="10 15">2.3.2.6</ecNumber>
    </recommendedName>
    <alternativeName>
        <fullName evidence="12 15">L/F-transferase</fullName>
    </alternativeName>
    <alternativeName>
        <fullName evidence="13 15">Leucyltransferase</fullName>
    </alternativeName>
    <alternativeName>
        <fullName evidence="14 15">Phenyalanyltransferase</fullName>
    </alternativeName>
</protein>
<dbReference type="PANTHER" id="PTHR30098">
    <property type="entry name" value="LEUCYL/PHENYLALANYL-TRNA--PROTEIN TRANSFERASE"/>
    <property type="match status" value="1"/>
</dbReference>
<dbReference type="GO" id="GO:0030163">
    <property type="term" value="P:protein catabolic process"/>
    <property type="evidence" value="ECO:0007669"/>
    <property type="project" value="UniProtKB-UniRule"/>
</dbReference>
<dbReference type="AlphaFoldDB" id="A0A1X0YB54"/>
<evidence type="ECO:0000256" key="7">
    <source>
        <dbReference type="ARBA" id="ARBA00051538"/>
    </source>
</evidence>
<dbReference type="OrthoDB" id="9790282at2"/>
<comment type="catalytic activity">
    <reaction evidence="7 15">
        <text>N-terminal L-lysyl-[protein] + L-leucyl-tRNA(Leu) = N-terminal L-leucyl-L-lysyl-[protein] + tRNA(Leu) + H(+)</text>
        <dbReference type="Rhea" id="RHEA:12340"/>
        <dbReference type="Rhea" id="RHEA-COMP:9613"/>
        <dbReference type="Rhea" id="RHEA-COMP:9622"/>
        <dbReference type="Rhea" id="RHEA-COMP:12670"/>
        <dbReference type="Rhea" id="RHEA-COMP:12671"/>
        <dbReference type="ChEBI" id="CHEBI:15378"/>
        <dbReference type="ChEBI" id="CHEBI:65249"/>
        <dbReference type="ChEBI" id="CHEBI:78442"/>
        <dbReference type="ChEBI" id="CHEBI:78494"/>
        <dbReference type="ChEBI" id="CHEBI:133043"/>
        <dbReference type="EC" id="2.3.2.6"/>
    </reaction>
</comment>
<comment type="function">
    <text evidence="8 15">Functions in the N-end rule pathway of protein degradation where it conjugates Leu, Phe and, less efficiently, Met from aminoacyl-tRNAs to the N-termini of proteins containing an N-terminal arginine or lysine.</text>
</comment>
<proteinExistence type="inferred from homology"/>
<evidence type="ECO:0000256" key="9">
    <source>
        <dbReference type="ARBA" id="ARBA00061535"/>
    </source>
</evidence>
<dbReference type="InterPro" id="IPR042221">
    <property type="entry name" value="Leu/Phe-tRNA_Trfase_N"/>
</dbReference>
<dbReference type="RefSeq" id="WP_085009428.1">
    <property type="nucleotide sequence ID" value="NZ_NAAD01000003.1"/>
</dbReference>
<dbReference type="SUPFAM" id="SSF55729">
    <property type="entry name" value="Acyl-CoA N-acyltransferases (Nat)"/>
    <property type="match status" value="1"/>
</dbReference>
<evidence type="ECO:0000256" key="5">
    <source>
        <dbReference type="ARBA" id="ARBA00050607"/>
    </source>
</evidence>
<evidence type="ECO:0000256" key="10">
    <source>
        <dbReference type="ARBA" id="ARBA00066767"/>
    </source>
</evidence>
<dbReference type="NCBIfam" id="TIGR00667">
    <property type="entry name" value="aat"/>
    <property type="match status" value="1"/>
</dbReference>
<organism evidence="16 17">
    <name type="scientific">Geothermobacter hydrogeniphilus</name>
    <dbReference type="NCBI Taxonomy" id="1969733"/>
    <lineage>
        <taxon>Bacteria</taxon>
        <taxon>Pseudomonadati</taxon>
        <taxon>Thermodesulfobacteriota</taxon>
        <taxon>Desulfuromonadia</taxon>
        <taxon>Desulfuromonadales</taxon>
        <taxon>Geothermobacteraceae</taxon>
        <taxon>Geothermobacter</taxon>
    </lineage>
</organism>
<evidence type="ECO:0000313" key="16">
    <source>
        <dbReference type="EMBL" id="ORJ62415.1"/>
    </source>
</evidence>
<dbReference type="PANTHER" id="PTHR30098:SF2">
    <property type="entry name" value="LEUCYL_PHENYLALANYL-TRNA--PROTEIN TRANSFERASE"/>
    <property type="match status" value="1"/>
</dbReference>
<dbReference type="Gene3D" id="3.30.70.3550">
    <property type="entry name" value="Leucyl/phenylalanyl-tRNA-protein transferase, N-terminal domain"/>
    <property type="match status" value="1"/>
</dbReference>
<evidence type="ECO:0000256" key="13">
    <source>
        <dbReference type="ARBA" id="ARBA00077165"/>
    </source>
</evidence>
<name>A0A1X0YB54_9BACT</name>
<evidence type="ECO:0000256" key="1">
    <source>
        <dbReference type="ARBA" id="ARBA00004496"/>
    </source>
</evidence>
<evidence type="ECO:0000256" key="15">
    <source>
        <dbReference type="HAMAP-Rule" id="MF_00688"/>
    </source>
</evidence>
<accession>A0A1X0YB54</accession>
<evidence type="ECO:0000256" key="12">
    <source>
        <dbReference type="ARBA" id="ARBA00077136"/>
    </source>
</evidence>
<dbReference type="STRING" id="1969733.B5V00_03785"/>
<dbReference type="FunFam" id="3.30.70.3550:FF:000001">
    <property type="entry name" value="Leucyl/phenylalanyl-tRNA--protein transferase"/>
    <property type="match status" value="1"/>
</dbReference>
<comment type="similarity">
    <text evidence="9 15">Belongs to the L/F-transferase family.</text>
</comment>
<gene>
    <name evidence="15" type="primary">aat</name>
    <name evidence="16" type="ORF">B5V00_03785</name>
</gene>
<keyword evidence="17" id="KW-1185">Reference proteome</keyword>
<reference evidence="16 17" key="1">
    <citation type="submission" date="2017-03" db="EMBL/GenBank/DDBJ databases">
        <title>Genome sequence of Geothermobacter sp. EPR-M, Deep-Sea Iron Reducer.</title>
        <authorList>
            <person name="Tully B."/>
            <person name="Savalia P."/>
            <person name="Abuyen K."/>
            <person name="Baughan C."/>
            <person name="Romero E."/>
            <person name="Ronkowski C."/>
            <person name="Torres B."/>
            <person name="Tremblay J."/>
            <person name="Trujillo A."/>
            <person name="Tyler M."/>
            <person name="Perez-Rodriguez I."/>
            <person name="Amend J."/>
        </authorList>
    </citation>
    <scope>NUCLEOTIDE SEQUENCE [LARGE SCALE GENOMIC DNA]</scope>
    <source>
        <strain evidence="16 17">EPR-M</strain>
    </source>
</reference>
<evidence type="ECO:0000256" key="3">
    <source>
        <dbReference type="ARBA" id="ARBA00022679"/>
    </source>
</evidence>
<comment type="caution">
    <text evidence="16">The sequence shown here is derived from an EMBL/GenBank/DDBJ whole genome shotgun (WGS) entry which is preliminary data.</text>
</comment>
<dbReference type="EMBL" id="NAAD01000003">
    <property type="protein sequence ID" value="ORJ62415.1"/>
    <property type="molecule type" value="Genomic_DNA"/>
</dbReference>
<evidence type="ECO:0000256" key="14">
    <source>
        <dbReference type="ARBA" id="ARBA00083640"/>
    </source>
</evidence>
<dbReference type="InterPro" id="IPR004616">
    <property type="entry name" value="Leu/Phe-tRNA_Trfase"/>
</dbReference>
<dbReference type="HAMAP" id="MF_00688">
    <property type="entry name" value="Leu_Phe_trans"/>
    <property type="match status" value="1"/>
</dbReference>
<dbReference type="Pfam" id="PF03588">
    <property type="entry name" value="Leu_Phe_trans"/>
    <property type="match status" value="1"/>
</dbReference>
<keyword evidence="3 15" id="KW-0808">Transferase</keyword>